<evidence type="ECO:0000256" key="6">
    <source>
        <dbReference type="PROSITE-ProRule" id="PRU00657"/>
    </source>
</evidence>
<dbReference type="GO" id="GO:0005737">
    <property type="term" value="C:cytoplasm"/>
    <property type="evidence" value="ECO:0007669"/>
    <property type="project" value="TreeGrafter"/>
</dbReference>
<dbReference type="Proteomes" id="UP000027073">
    <property type="component" value="Unassembled WGS sequence"/>
</dbReference>
<dbReference type="Pfam" id="PF00270">
    <property type="entry name" value="DEAD"/>
    <property type="match status" value="1"/>
</dbReference>
<evidence type="ECO:0000256" key="3">
    <source>
        <dbReference type="ARBA" id="ARBA00022801"/>
    </source>
</evidence>
<dbReference type="CDD" id="cd18034">
    <property type="entry name" value="DEXHc_dicer"/>
    <property type="match status" value="1"/>
</dbReference>
<dbReference type="PANTHER" id="PTHR14950:SF37">
    <property type="entry name" value="ENDORIBONUCLEASE DICER"/>
    <property type="match status" value="1"/>
</dbReference>
<keyword evidence="2" id="KW-0547">Nucleotide-binding</keyword>
<feature type="compositionally biased region" description="Acidic residues" evidence="7">
    <location>
        <begin position="564"/>
        <end position="578"/>
    </location>
</feature>
<dbReference type="InterPro" id="IPR011545">
    <property type="entry name" value="DEAD/DEAH_box_helicase_dom"/>
</dbReference>
<evidence type="ECO:0000256" key="2">
    <source>
        <dbReference type="ARBA" id="ARBA00022741"/>
    </source>
</evidence>
<dbReference type="PROSITE" id="PS51192">
    <property type="entry name" value="HELICASE_ATP_BIND_1"/>
    <property type="match status" value="1"/>
</dbReference>
<gene>
    <name evidence="12" type="ORF">PLEOSDRAFT_61631</name>
</gene>
<feature type="region of interest" description="Disordered" evidence="7">
    <location>
        <begin position="1112"/>
        <end position="1169"/>
    </location>
</feature>
<keyword evidence="4" id="KW-0347">Helicase</keyword>
<dbReference type="SUPFAM" id="SSF52540">
    <property type="entry name" value="P-loop containing nucleoside triphosphate hydrolases"/>
    <property type="match status" value="1"/>
</dbReference>
<dbReference type="GO" id="GO:0004525">
    <property type="term" value="F:ribonuclease III activity"/>
    <property type="evidence" value="ECO:0007669"/>
    <property type="project" value="InterPro"/>
</dbReference>
<dbReference type="HOGENOM" id="CLU_000907_4_6_1"/>
<evidence type="ECO:0000259" key="9">
    <source>
        <dbReference type="PROSITE" id="PS51192"/>
    </source>
</evidence>
<dbReference type="OrthoDB" id="416741at2759"/>
<feature type="compositionally biased region" description="Basic and acidic residues" evidence="7">
    <location>
        <begin position="1130"/>
        <end position="1144"/>
    </location>
</feature>
<dbReference type="STRING" id="1137138.A0A067NKS0"/>
<accession>A0A067NKS0</accession>
<dbReference type="Pfam" id="PF00271">
    <property type="entry name" value="Helicase_C"/>
    <property type="match status" value="1"/>
</dbReference>
<dbReference type="SMART" id="SM00490">
    <property type="entry name" value="HELICc"/>
    <property type="match status" value="1"/>
</dbReference>
<protein>
    <recommendedName>
        <fullName evidence="14">P-loop containing nucleoside triphosphate hydrolase protein</fullName>
    </recommendedName>
</protein>
<dbReference type="PROSITE" id="PS51194">
    <property type="entry name" value="HELICASE_CTER"/>
    <property type="match status" value="1"/>
</dbReference>
<dbReference type="EMBL" id="KL198008">
    <property type="protein sequence ID" value="KDQ28529.1"/>
    <property type="molecule type" value="Genomic_DNA"/>
</dbReference>
<feature type="domain" description="Helicase ATP-binding" evidence="9">
    <location>
        <begin position="21"/>
        <end position="187"/>
    </location>
</feature>
<dbReference type="PROSITE" id="PS00517">
    <property type="entry name" value="RNASE_3_1"/>
    <property type="match status" value="1"/>
</dbReference>
<keyword evidence="1" id="KW-0677">Repeat</keyword>
<dbReference type="CDD" id="cd00593">
    <property type="entry name" value="RIBOc"/>
    <property type="match status" value="2"/>
</dbReference>
<reference evidence="13" key="1">
    <citation type="journal article" date="2014" name="Proc. Natl. Acad. Sci. U.S.A.">
        <title>Extensive sampling of basidiomycete genomes demonstrates inadequacy of the white-rot/brown-rot paradigm for wood decay fungi.</title>
        <authorList>
            <person name="Riley R."/>
            <person name="Salamov A.A."/>
            <person name="Brown D.W."/>
            <person name="Nagy L.G."/>
            <person name="Floudas D."/>
            <person name="Held B.W."/>
            <person name="Levasseur A."/>
            <person name="Lombard V."/>
            <person name="Morin E."/>
            <person name="Otillar R."/>
            <person name="Lindquist E.A."/>
            <person name="Sun H."/>
            <person name="LaButti K.M."/>
            <person name="Schmutz J."/>
            <person name="Jabbour D."/>
            <person name="Luo H."/>
            <person name="Baker S.E."/>
            <person name="Pisabarro A.G."/>
            <person name="Walton J.D."/>
            <person name="Blanchette R.A."/>
            <person name="Henrissat B."/>
            <person name="Martin F."/>
            <person name="Cullen D."/>
            <person name="Hibbett D.S."/>
            <person name="Grigoriev I.V."/>
        </authorList>
    </citation>
    <scope>NUCLEOTIDE SEQUENCE [LARGE SCALE GENOMIC DNA]</scope>
    <source>
        <strain evidence="13">PC15</strain>
    </source>
</reference>
<evidence type="ECO:0000256" key="4">
    <source>
        <dbReference type="ARBA" id="ARBA00022806"/>
    </source>
</evidence>
<keyword evidence="5" id="KW-0067">ATP-binding</keyword>
<evidence type="ECO:0000259" key="10">
    <source>
        <dbReference type="PROSITE" id="PS51194"/>
    </source>
</evidence>
<sequence>MADTFPPTVALPHTRGYQQEMLEESMRKNIIIALDTGSGKTHIAILRIKAEVEREPIKVSWFLAPTVTLCEQQRTFIAKAIPVGVGFISGASEPDQWKDKALWDRLLATNKVVVSTPQVLLNALRHGYISMGRDISLVVFDEAHHALGDEPYNQIMKEFYFHLPPKVQGDGPAAIVRPVILGLTASPVYGGNVERAFRSLEANLDCTIRAPQIHREELTRHVYRPTFTHVMYEPSSEDTFFSTNLASLDHVVNSLQIDDDPLVILLRKRLAQMPNHAAERPRLDQRLSKAIAKKDTFSEKGLRDFKRAAEAIGLDVGGWAADWYIAEVLTKFNALRGGRYNHLFPSWRETEKAYLGKQLAKVQATEISYDPDDIIDDVSHKSQVLIARLLQEKAEAEAENEAYSGIVFVRRRDIVYALATLLRHHPDTKDQFRVGCLVGSSDNYQRHSFLDITRAFLQQTQDEILMDFRLGEINLLVSTSVAEEGIDVQGCGSVIRWDPPPNMASWAQSRGRARRKRSTFTLMFSSDSSDQKSVEEWEKMEQEMIALYNSERQRQAEVRRIQESFDEGSEDDDGDGDDGDKMLRIESTGAVLTLHSAIGHLEHFCAVMPNSGHASHQPIYDIDPPDMPEGWHTFEHKVAVEPPEGPFGATVTLPKLLALELRVFKVPRIYKKKALAQRHVAFKAYKALYHAGMLNDHLLPLTSVAEPQLEDEVKAMLKDVEKRAGTASVSVQMDPWIGQQSTDRTLSEEEKWWTSRLTVDGLPSLLLFTRRRLPTWENDGGPTLYRPGRLPVKAIWTTLDDLPTNDTVDDARVFTRRLFWCIHGSRMQWDDLDFRYLFLPADNMGDQPWDTRREWLLEQDQLSDFARKYHFLAHARMFGENFKYPEDVTILRMGFGFDKVCQFVRWKFDPMNEEEERQYSERYAKHGVPEIRYPLLVARHLPPRTNFLLPTPATQPKVNSSELLLSPDQSSVVLYSASDVEYSMLLPSVLRAIEMVATVESLRDTLFRSTPLHSIPLDLLTVATTAPVSQERFNYQRLETLGDTVLKFSTSIQLLHKFPLWHEGYLTKRKDHSVSNVRLAKSAVGRGLYTWIIRNRMLGKKWKPEYFSTSAPVIAPNTAPPPNPTSSPETRQRKETDKRREGGKVAHKVKGGVVGEKKKRRKKNSQANTQELSTKVLADVVEALIGAAYIHGGFELGLECIRVFGLGMEWEPLPKCISSLFSRVEENDENMPTVLSNVEKMLGYTFNRKFLLVEALSHASHQENERTVSYERLEFLGDSVLDMIVTHYLYHAPGKLYSPGHIHLRRSALVNAHMLAYICLKTHIDLITDMPRTKGRGLVGLEHETQRVYLWQCLAHSSPRVLDDQAQTFARYQKMRNELETAFFGGTIFPWAALLRLQAPKFLSDMVESLIGAIFLDTSGNLDVVRQVLRRLGHTDILERVVDDGVDVLHPVSRVSLWASKIGKKVKYRTEKVKGEVKCTIALDEEDTISMSAMDHGHASAEEVKFMAAEHLIRTMGLRDVGLNYNELKRRKKAVQANVPSV</sequence>
<dbReference type="InterPro" id="IPR005034">
    <property type="entry name" value="Dicer_dimerisation"/>
</dbReference>
<feature type="domain" description="Helicase C-terminal" evidence="10">
    <location>
        <begin position="388"/>
        <end position="565"/>
    </location>
</feature>
<dbReference type="InterPro" id="IPR038248">
    <property type="entry name" value="Dicer_dimer_sf"/>
</dbReference>
<keyword evidence="3" id="KW-0378">Hydrolase</keyword>
<dbReference type="VEuPathDB" id="FungiDB:PLEOSDRAFT_61631"/>
<dbReference type="SMART" id="SM00487">
    <property type="entry name" value="DEXDc"/>
    <property type="match status" value="1"/>
</dbReference>
<keyword evidence="6" id="KW-0694">RNA-binding</keyword>
<evidence type="ECO:0000256" key="5">
    <source>
        <dbReference type="ARBA" id="ARBA00022840"/>
    </source>
</evidence>
<dbReference type="InterPro" id="IPR000999">
    <property type="entry name" value="RNase_III_dom"/>
</dbReference>
<evidence type="ECO:0000313" key="13">
    <source>
        <dbReference type="Proteomes" id="UP000027073"/>
    </source>
</evidence>
<dbReference type="Pfam" id="PF00636">
    <property type="entry name" value="Ribonuclease_3"/>
    <property type="match status" value="2"/>
</dbReference>
<evidence type="ECO:0000256" key="7">
    <source>
        <dbReference type="SAM" id="MobiDB-lite"/>
    </source>
</evidence>
<dbReference type="InterPro" id="IPR027417">
    <property type="entry name" value="P-loop_NTPase"/>
</dbReference>
<dbReference type="GO" id="GO:0005524">
    <property type="term" value="F:ATP binding"/>
    <property type="evidence" value="ECO:0007669"/>
    <property type="project" value="UniProtKB-KW"/>
</dbReference>
<feature type="domain" description="Dicer dsRNA-binding fold" evidence="11">
    <location>
        <begin position="597"/>
        <end position="708"/>
    </location>
</feature>
<dbReference type="Gene3D" id="3.30.160.380">
    <property type="entry name" value="Dicer dimerisation domain"/>
    <property type="match status" value="1"/>
</dbReference>
<dbReference type="GO" id="GO:0005634">
    <property type="term" value="C:nucleus"/>
    <property type="evidence" value="ECO:0007669"/>
    <property type="project" value="TreeGrafter"/>
</dbReference>
<dbReference type="Gene3D" id="1.10.1520.10">
    <property type="entry name" value="Ribonuclease III domain"/>
    <property type="match status" value="2"/>
</dbReference>
<evidence type="ECO:0000313" key="12">
    <source>
        <dbReference type="EMBL" id="KDQ28529.1"/>
    </source>
</evidence>
<dbReference type="GO" id="GO:0030422">
    <property type="term" value="P:siRNA processing"/>
    <property type="evidence" value="ECO:0007669"/>
    <property type="project" value="TreeGrafter"/>
</dbReference>
<dbReference type="GO" id="GO:0003723">
    <property type="term" value="F:RNA binding"/>
    <property type="evidence" value="ECO:0007669"/>
    <property type="project" value="UniProtKB-UniRule"/>
</dbReference>
<proteinExistence type="inferred from homology"/>
<feature type="region of interest" description="Disordered" evidence="7">
    <location>
        <begin position="558"/>
        <end position="581"/>
    </location>
</feature>
<dbReference type="InterPro" id="IPR014001">
    <property type="entry name" value="Helicase_ATP-bd"/>
</dbReference>
<evidence type="ECO:0008006" key="14">
    <source>
        <dbReference type="Google" id="ProtNLM"/>
    </source>
</evidence>
<comment type="similarity">
    <text evidence="6">Belongs to the helicase family. Dicer subfamily.</text>
</comment>
<feature type="domain" description="RNase III" evidence="8">
    <location>
        <begin position="1235"/>
        <end position="1419"/>
    </location>
</feature>
<dbReference type="PANTHER" id="PTHR14950">
    <property type="entry name" value="DICER-RELATED"/>
    <property type="match status" value="1"/>
</dbReference>
<name>A0A067NKS0_PLEO1</name>
<evidence type="ECO:0000256" key="1">
    <source>
        <dbReference type="ARBA" id="ARBA00022737"/>
    </source>
</evidence>
<dbReference type="Pfam" id="PF03368">
    <property type="entry name" value="Dicer_dimer"/>
    <property type="match status" value="1"/>
</dbReference>
<organism evidence="12 13">
    <name type="scientific">Pleurotus ostreatus (strain PC15)</name>
    <name type="common">Oyster mushroom</name>
    <dbReference type="NCBI Taxonomy" id="1137138"/>
    <lineage>
        <taxon>Eukaryota</taxon>
        <taxon>Fungi</taxon>
        <taxon>Dikarya</taxon>
        <taxon>Basidiomycota</taxon>
        <taxon>Agaricomycotina</taxon>
        <taxon>Agaricomycetes</taxon>
        <taxon>Agaricomycetidae</taxon>
        <taxon>Agaricales</taxon>
        <taxon>Pleurotineae</taxon>
        <taxon>Pleurotaceae</taxon>
        <taxon>Pleurotus</taxon>
    </lineage>
</organism>
<dbReference type="InterPro" id="IPR036389">
    <property type="entry name" value="RNase_III_sf"/>
</dbReference>
<dbReference type="PROSITE" id="PS51327">
    <property type="entry name" value="DICER_DSRBF"/>
    <property type="match status" value="1"/>
</dbReference>
<evidence type="ECO:0000259" key="8">
    <source>
        <dbReference type="PROSITE" id="PS50142"/>
    </source>
</evidence>
<dbReference type="PROSITE" id="PS50142">
    <property type="entry name" value="RNASE_3_2"/>
    <property type="match status" value="2"/>
</dbReference>
<dbReference type="SUPFAM" id="SSF69065">
    <property type="entry name" value="RNase III domain-like"/>
    <property type="match status" value="2"/>
</dbReference>
<dbReference type="Gene3D" id="3.40.50.300">
    <property type="entry name" value="P-loop containing nucleotide triphosphate hydrolases"/>
    <property type="match status" value="2"/>
</dbReference>
<evidence type="ECO:0000259" key="11">
    <source>
        <dbReference type="PROSITE" id="PS51327"/>
    </source>
</evidence>
<dbReference type="SMART" id="SM00535">
    <property type="entry name" value="RIBOc"/>
    <property type="match status" value="2"/>
</dbReference>
<feature type="domain" description="RNase III" evidence="8">
    <location>
        <begin position="999"/>
        <end position="1193"/>
    </location>
</feature>
<dbReference type="GO" id="GO:0004386">
    <property type="term" value="F:helicase activity"/>
    <property type="evidence" value="ECO:0007669"/>
    <property type="project" value="UniProtKB-KW"/>
</dbReference>
<dbReference type="InParanoid" id="A0A067NKS0"/>
<dbReference type="InterPro" id="IPR001650">
    <property type="entry name" value="Helicase_C-like"/>
</dbReference>